<dbReference type="STRING" id="1122973.GCA_000379925_01785"/>
<dbReference type="RefSeq" id="WP_134849496.1">
    <property type="nucleotide sequence ID" value="NZ_CP197400.1"/>
</dbReference>
<dbReference type="InterPro" id="IPR045851">
    <property type="entry name" value="AMP-bd_C_sf"/>
</dbReference>
<proteinExistence type="predicted"/>
<evidence type="ECO:0000313" key="2">
    <source>
        <dbReference type="EMBL" id="TFH94070.1"/>
    </source>
</evidence>
<dbReference type="PANTHER" id="PTHR24096">
    <property type="entry name" value="LONG-CHAIN-FATTY-ACID--COA LIGASE"/>
    <property type="match status" value="1"/>
</dbReference>
<dbReference type="PANTHER" id="PTHR24096:SF420">
    <property type="entry name" value="LONG-CHAIN-FATTY-ACID--COA LIGASE-RELATED"/>
    <property type="match status" value="1"/>
</dbReference>
<evidence type="ECO:0000259" key="1">
    <source>
        <dbReference type="Pfam" id="PF00501"/>
    </source>
</evidence>
<dbReference type="Proteomes" id="UP000297225">
    <property type="component" value="Unassembled WGS sequence"/>
</dbReference>
<protein>
    <submittedName>
        <fullName evidence="2">Long-chain fatty acid--CoA ligase</fullName>
    </submittedName>
</protein>
<gene>
    <name evidence="2" type="ORF">E4P47_09075</name>
</gene>
<name>A0A4Y8WMX3_9PORP</name>
<comment type="caution">
    <text evidence="2">The sequence shown here is derived from an EMBL/GenBank/DDBJ whole genome shotgun (WGS) entry which is preliminary data.</text>
</comment>
<reference evidence="2 3" key="1">
    <citation type="submission" date="2019-03" db="EMBL/GenBank/DDBJ databases">
        <title>Porphyromonas levii Isolated from the Uterus of Dairy Cows.</title>
        <authorList>
            <person name="Francis A.M."/>
        </authorList>
    </citation>
    <scope>NUCLEOTIDE SEQUENCE [LARGE SCALE GENOMIC DNA]</scope>
    <source>
        <strain evidence="2 3">AF5678</strain>
    </source>
</reference>
<dbReference type="InterPro" id="IPR000873">
    <property type="entry name" value="AMP-dep_synth/lig_dom"/>
</dbReference>
<keyword evidence="3" id="KW-1185">Reference proteome</keyword>
<dbReference type="GO" id="GO:0016405">
    <property type="term" value="F:CoA-ligase activity"/>
    <property type="evidence" value="ECO:0007669"/>
    <property type="project" value="TreeGrafter"/>
</dbReference>
<evidence type="ECO:0000313" key="3">
    <source>
        <dbReference type="Proteomes" id="UP000297225"/>
    </source>
</evidence>
<organism evidence="2 3">
    <name type="scientific">Porphyromonas levii</name>
    <dbReference type="NCBI Taxonomy" id="28114"/>
    <lineage>
        <taxon>Bacteria</taxon>
        <taxon>Pseudomonadati</taxon>
        <taxon>Bacteroidota</taxon>
        <taxon>Bacteroidia</taxon>
        <taxon>Bacteroidales</taxon>
        <taxon>Porphyromonadaceae</taxon>
        <taxon>Porphyromonas</taxon>
    </lineage>
</organism>
<keyword evidence="2" id="KW-0436">Ligase</keyword>
<dbReference type="AlphaFoldDB" id="A0A4Y8WMX3"/>
<accession>A0A4Y8WMX3</accession>
<sequence length="554" mass="62203">MIKENFVKMYEQVFRENWALPAFTNYKEAKTFTVADVAQWSTKVHLLLEHNGIQQGDHVALVGKDCAEWCMIWMGIATYGAVVVPILPDFHRSDIIHILNHSQSKLVFAGPEHLKMLTREEIPNTVGVFGIEDLKPVDHLCLSPIASNTDIEAIFQAKYPNKFTRDDIHFPEVDNKELMVISYTSGTAGFSKGVMTTANNLAANIVFSLTQDMQSRGDNLLCFLPNAHSYSCAFNFLLPLRVGAHVYILGQKPTPTVLLKALKEVRPRLILSVPLVLEKIYKSVLAPQLSSTKVKIALNTPILRQTVLKKFRQALIDALGGNLHSFIVGGAALNSEIADFLSKIKFPITVGYGMTECAPLVSYCKPKDYTPRTCGKVLHMIEELRIADAQEIEGKRVGEIQIKGENVCMGYFRDEKATSELFTEDGWMKTGDLGYIKKHFVYLRGRSKAMLLGPNGQNIYPEEIEAKIAMLPFMNEAIVVQREGKKNVAIVTIDRAALEKAGRNNDKEIEKILEENRQLLNQSIASFAQVAMFELLEGDFEKTPKQSIKRYLYN</sequence>
<dbReference type="OrthoDB" id="9778383at2"/>
<feature type="domain" description="AMP-dependent synthetase/ligase" evidence="1">
    <location>
        <begin position="21"/>
        <end position="412"/>
    </location>
</feature>
<dbReference type="SUPFAM" id="SSF56801">
    <property type="entry name" value="Acetyl-CoA synthetase-like"/>
    <property type="match status" value="1"/>
</dbReference>
<dbReference type="Gene3D" id="3.40.50.12780">
    <property type="entry name" value="N-terminal domain of ligase-like"/>
    <property type="match status" value="1"/>
</dbReference>
<dbReference type="InterPro" id="IPR042099">
    <property type="entry name" value="ANL_N_sf"/>
</dbReference>
<dbReference type="Pfam" id="PF00501">
    <property type="entry name" value="AMP-binding"/>
    <property type="match status" value="1"/>
</dbReference>
<dbReference type="EMBL" id="SPNC01000199">
    <property type="protein sequence ID" value="TFH94070.1"/>
    <property type="molecule type" value="Genomic_DNA"/>
</dbReference>
<dbReference type="Gene3D" id="3.30.300.30">
    <property type="match status" value="1"/>
</dbReference>